<dbReference type="SUPFAM" id="SSF55785">
    <property type="entry name" value="PYP-like sensor domain (PAS domain)"/>
    <property type="match status" value="1"/>
</dbReference>
<dbReference type="SUPFAM" id="SSF55781">
    <property type="entry name" value="GAF domain-like"/>
    <property type="match status" value="1"/>
</dbReference>
<dbReference type="AlphaFoldDB" id="A0A1D8IRJ9"/>
<reference evidence="7" key="1">
    <citation type="submission" date="2016-09" db="EMBL/GenBank/DDBJ databases">
        <title>Acidihalobacter prosperus F5.</title>
        <authorList>
            <person name="Khaleque H.N."/>
            <person name="Ramsay J.P."/>
            <person name="Kaksonen A.H."/>
            <person name="Boxall N.J."/>
            <person name="Watkin E.L.J."/>
        </authorList>
    </citation>
    <scope>NUCLEOTIDE SEQUENCE [LARGE SCALE GENOMIC DNA]</scope>
    <source>
        <strain evidence="7">F5</strain>
    </source>
</reference>
<name>A0A1D8IRJ9_9GAMM</name>
<dbReference type="GO" id="GO:0007165">
    <property type="term" value="P:signal transduction"/>
    <property type="evidence" value="ECO:0007669"/>
    <property type="project" value="InterPro"/>
</dbReference>
<dbReference type="PROSITE" id="PS50885">
    <property type="entry name" value="HAMP"/>
    <property type="match status" value="1"/>
</dbReference>
<evidence type="ECO:0000259" key="4">
    <source>
        <dbReference type="PROSITE" id="PS50113"/>
    </source>
</evidence>
<protein>
    <recommendedName>
        <fullName evidence="8">PAS domain S-box protein</fullName>
    </recommendedName>
</protein>
<dbReference type="Gene3D" id="3.30.450.40">
    <property type="match status" value="1"/>
</dbReference>
<dbReference type="CDD" id="cd06225">
    <property type="entry name" value="HAMP"/>
    <property type="match status" value="1"/>
</dbReference>
<accession>A0A1D8IRJ9</accession>
<feature type="domain" description="PAC" evidence="4">
    <location>
        <begin position="468"/>
        <end position="521"/>
    </location>
</feature>
<dbReference type="PANTHER" id="PTHR32089">
    <property type="entry name" value="METHYL-ACCEPTING CHEMOTAXIS PROTEIN MCPB"/>
    <property type="match status" value="1"/>
</dbReference>
<dbReference type="NCBIfam" id="TIGR00229">
    <property type="entry name" value="sensory_box"/>
    <property type="match status" value="1"/>
</dbReference>
<evidence type="ECO:0000256" key="2">
    <source>
        <dbReference type="SAM" id="Phobius"/>
    </source>
</evidence>
<evidence type="ECO:0000259" key="3">
    <source>
        <dbReference type="PROSITE" id="PS50112"/>
    </source>
</evidence>
<keyword evidence="2" id="KW-1133">Transmembrane helix</keyword>
<dbReference type="Pfam" id="PF08447">
    <property type="entry name" value="PAS_3"/>
    <property type="match status" value="1"/>
</dbReference>
<dbReference type="PROSITE" id="PS50112">
    <property type="entry name" value="PAS"/>
    <property type="match status" value="1"/>
</dbReference>
<dbReference type="Proteomes" id="UP000095401">
    <property type="component" value="Chromosome"/>
</dbReference>
<dbReference type="InterPro" id="IPR000014">
    <property type="entry name" value="PAS"/>
</dbReference>
<evidence type="ECO:0008006" key="8">
    <source>
        <dbReference type="Google" id="ProtNLM"/>
    </source>
</evidence>
<evidence type="ECO:0000313" key="7">
    <source>
        <dbReference type="Proteomes" id="UP000095401"/>
    </source>
</evidence>
<keyword evidence="2" id="KW-0472">Membrane</keyword>
<dbReference type="Gene3D" id="3.30.450.20">
    <property type="entry name" value="PAS domain"/>
    <property type="match status" value="2"/>
</dbReference>
<dbReference type="RefSeq" id="WP_070079483.1">
    <property type="nucleotide sequence ID" value="NZ_CP017415.1"/>
</dbReference>
<dbReference type="KEGG" id="aprs:BI364_15350"/>
<keyword evidence="2" id="KW-0812">Transmembrane</keyword>
<feature type="region of interest" description="Disordered" evidence="1">
    <location>
        <begin position="170"/>
        <end position="189"/>
    </location>
</feature>
<dbReference type="InterPro" id="IPR003018">
    <property type="entry name" value="GAF"/>
</dbReference>
<dbReference type="CDD" id="cd00130">
    <property type="entry name" value="PAS"/>
    <property type="match status" value="1"/>
</dbReference>
<gene>
    <name evidence="6" type="ORF">BI364_15350</name>
</gene>
<dbReference type="CDD" id="cd18773">
    <property type="entry name" value="PDC1_HK_sensor"/>
    <property type="match status" value="1"/>
</dbReference>
<keyword evidence="7" id="KW-1185">Reference proteome</keyword>
<evidence type="ECO:0000256" key="1">
    <source>
        <dbReference type="SAM" id="MobiDB-lite"/>
    </source>
</evidence>
<dbReference type="SMART" id="SM00086">
    <property type="entry name" value="PAC"/>
    <property type="match status" value="1"/>
</dbReference>
<feature type="domain" description="PAS" evidence="3">
    <location>
        <begin position="392"/>
        <end position="465"/>
    </location>
</feature>
<dbReference type="GO" id="GO:0016020">
    <property type="term" value="C:membrane"/>
    <property type="evidence" value="ECO:0007669"/>
    <property type="project" value="InterPro"/>
</dbReference>
<dbReference type="Pfam" id="PF13185">
    <property type="entry name" value="GAF_2"/>
    <property type="match status" value="1"/>
</dbReference>
<feature type="transmembrane region" description="Helical" evidence="2">
    <location>
        <begin position="311"/>
        <end position="337"/>
    </location>
</feature>
<dbReference type="Gene3D" id="6.10.340.10">
    <property type="match status" value="1"/>
</dbReference>
<evidence type="ECO:0000259" key="5">
    <source>
        <dbReference type="PROSITE" id="PS50885"/>
    </source>
</evidence>
<evidence type="ECO:0000313" key="6">
    <source>
        <dbReference type="EMBL" id="AOU99130.1"/>
    </source>
</evidence>
<feature type="domain" description="HAMP" evidence="5">
    <location>
        <begin position="335"/>
        <end position="387"/>
    </location>
</feature>
<dbReference type="InterPro" id="IPR000700">
    <property type="entry name" value="PAS-assoc_C"/>
</dbReference>
<feature type="transmembrane region" description="Helical" evidence="2">
    <location>
        <begin position="7"/>
        <end position="27"/>
    </location>
</feature>
<dbReference type="EMBL" id="CP017415">
    <property type="protein sequence ID" value="AOU99130.1"/>
    <property type="molecule type" value="Genomic_DNA"/>
</dbReference>
<dbReference type="InterPro" id="IPR029016">
    <property type="entry name" value="GAF-like_dom_sf"/>
</dbReference>
<dbReference type="InterPro" id="IPR003660">
    <property type="entry name" value="HAMP_dom"/>
</dbReference>
<dbReference type="SUPFAM" id="SSF158472">
    <property type="entry name" value="HAMP domain-like"/>
    <property type="match status" value="1"/>
</dbReference>
<organism evidence="6 7">
    <name type="scientific">Acidihalobacter yilgarnensis</name>
    <dbReference type="NCBI Taxonomy" id="2819280"/>
    <lineage>
        <taxon>Bacteria</taxon>
        <taxon>Pseudomonadati</taxon>
        <taxon>Pseudomonadota</taxon>
        <taxon>Gammaproteobacteria</taxon>
        <taxon>Chromatiales</taxon>
        <taxon>Ectothiorhodospiraceae</taxon>
        <taxon>Acidihalobacter</taxon>
    </lineage>
</organism>
<dbReference type="InterPro" id="IPR013655">
    <property type="entry name" value="PAS_fold_3"/>
</dbReference>
<dbReference type="PROSITE" id="PS50113">
    <property type="entry name" value="PAC"/>
    <property type="match status" value="1"/>
</dbReference>
<dbReference type="PANTHER" id="PTHR32089:SF112">
    <property type="entry name" value="LYSOZYME-LIKE PROTEIN-RELATED"/>
    <property type="match status" value="1"/>
</dbReference>
<dbReference type="Pfam" id="PF00672">
    <property type="entry name" value="HAMP"/>
    <property type="match status" value="1"/>
</dbReference>
<proteinExistence type="predicted"/>
<sequence>MRLGAKFGLMVGIATVMTAGILGVLTYRQVSTLLEHDVVEVQLTTSHGVLAKIDDALSYARRDMRILAGSEFLKVYVASPAYRTAQNTQLLQNELRERAEYTGPWHGLTVFDRKGTFLLTTDPYTAIRSLNNPMIADAFRVALSGRFYNSGLIEAQPGGERTLIFAMPIREREGEPPGGERDEGGEARGEQDEGLVIGVILAQYRWSTIASLVERAAPPDGGIYLLDAAGHAIAAKGGVMSDAHSADFERHDIMQQIAGVGRNEVVRTQDADGRAMLSTHMVLADGRFPSLGWGLVIEQPETAIFAPARRLAWRTVMIVTGVLAILALTLAMFGYRLTRPLARLARMAEHIGRGDFRERLHYGGRDEVGKLAASFNAMAVHLQAHEAQLLSAKNRIQSIVDTVPGILYSASSQGLRLTYVSPAAEPLLGFIAEDFAADPGLRGKLILDEDRERIIGEIGDAKKAGKDFVVNYRALHRDGQTVVWIEDRGSWERDGTGQIVALHGLMTDITERKQHEAQLARATRALNLLHSHDRLLARATSESEWVHGICEGLVEGDRYACAWIGLIDPERPDEPVRVAAYLGADSTFVALAASSSEPAQDRLPHNHAMRERRVCVVDDLLEMGGTEAWAQRVLERGFASLAALPLIGENGVLGAITLYSEKPGKFDEQELVLLDELSANLAYGLEVLRSRSRNLKSVEA</sequence>
<dbReference type="InterPro" id="IPR001610">
    <property type="entry name" value="PAC"/>
</dbReference>
<dbReference type="InterPro" id="IPR035965">
    <property type="entry name" value="PAS-like_dom_sf"/>
</dbReference>
<dbReference type="SMART" id="SM00304">
    <property type="entry name" value="HAMP"/>
    <property type="match status" value="1"/>
</dbReference>